<dbReference type="Pfam" id="PF03729">
    <property type="entry name" value="DUF308"/>
    <property type="match status" value="2"/>
</dbReference>
<name>A0ABU9N0C2_9GAMM</name>
<keyword evidence="1" id="KW-1133">Transmembrane helix</keyword>
<comment type="caution">
    <text evidence="2">The sequence shown here is derived from an EMBL/GenBank/DDBJ whole genome shotgun (WGS) entry which is preliminary data.</text>
</comment>
<feature type="transmembrane region" description="Helical" evidence="1">
    <location>
        <begin position="66"/>
        <end position="85"/>
    </location>
</feature>
<dbReference type="RefSeq" id="WP_342679559.1">
    <property type="nucleotide sequence ID" value="NZ_JBCGCU010000015.1"/>
</dbReference>
<keyword evidence="3" id="KW-1185">Reference proteome</keyword>
<accession>A0ABU9N0C2</accession>
<proteinExistence type="predicted"/>
<feature type="transmembrane region" description="Helical" evidence="1">
    <location>
        <begin position="12"/>
        <end position="30"/>
    </location>
</feature>
<dbReference type="EMBL" id="JBCGCU010000015">
    <property type="protein sequence ID" value="MEM0516231.1"/>
    <property type="molecule type" value="Genomic_DNA"/>
</dbReference>
<reference evidence="2 3" key="1">
    <citation type="submission" date="2024-03" db="EMBL/GenBank/DDBJ databases">
        <title>Pseudoalteromonas qingdaonensis sp. nov., isolated from the intestines of marine benthic organisms.</title>
        <authorList>
            <person name="Lin X."/>
            <person name="Fang S."/>
            <person name="Hu X."/>
        </authorList>
    </citation>
    <scope>NUCLEOTIDE SEQUENCE [LARGE SCALE GENOMIC DNA]</scope>
    <source>
        <strain evidence="2 3">YIC-827</strain>
    </source>
</reference>
<feature type="transmembrane region" description="Helical" evidence="1">
    <location>
        <begin position="150"/>
        <end position="173"/>
    </location>
</feature>
<organism evidence="2 3">
    <name type="scientific">Pseudoalteromonas qingdaonensis</name>
    <dbReference type="NCBI Taxonomy" id="3131913"/>
    <lineage>
        <taxon>Bacteria</taxon>
        <taxon>Pseudomonadati</taxon>
        <taxon>Pseudomonadota</taxon>
        <taxon>Gammaproteobacteria</taxon>
        <taxon>Alteromonadales</taxon>
        <taxon>Pseudoalteromonadaceae</taxon>
        <taxon>Pseudoalteromonas</taxon>
    </lineage>
</organism>
<dbReference type="Proteomes" id="UP001447008">
    <property type="component" value="Unassembled WGS sequence"/>
</dbReference>
<feature type="transmembrane region" description="Helical" evidence="1">
    <location>
        <begin position="122"/>
        <end position="144"/>
    </location>
</feature>
<evidence type="ECO:0000256" key="1">
    <source>
        <dbReference type="SAM" id="Phobius"/>
    </source>
</evidence>
<feature type="transmembrane region" description="Helical" evidence="1">
    <location>
        <begin position="36"/>
        <end position="59"/>
    </location>
</feature>
<keyword evidence="1" id="KW-0472">Membrane</keyword>
<dbReference type="PANTHER" id="PTHR34989">
    <property type="entry name" value="PROTEIN HDED"/>
    <property type="match status" value="1"/>
</dbReference>
<dbReference type="PANTHER" id="PTHR34989:SF1">
    <property type="entry name" value="PROTEIN HDED"/>
    <property type="match status" value="1"/>
</dbReference>
<evidence type="ECO:0000313" key="3">
    <source>
        <dbReference type="Proteomes" id="UP001447008"/>
    </source>
</evidence>
<evidence type="ECO:0000313" key="2">
    <source>
        <dbReference type="EMBL" id="MEM0516231.1"/>
    </source>
</evidence>
<gene>
    <name evidence="2" type="ORF">WCN91_12555</name>
</gene>
<dbReference type="InterPro" id="IPR052712">
    <property type="entry name" value="Acid_resist_chaperone_HdeD"/>
</dbReference>
<keyword evidence="1" id="KW-0812">Transmembrane</keyword>
<protein>
    <submittedName>
        <fullName evidence="2">DUF308 domain-containing protein</fullName>
    </submittedName>
</protein>
<dbReference type="InterPro" id="IPR005325">
    <property type="entry name" value="DUF308_memb"/>
</dbReference>
<sequence length="183" mass="20087">MTINTSLPGQWPIFVIQGIIAIIFAAVAWFSPQATIGALIFVFAAFFMFDGCSRVWLAFKQKQYSSYWHLTLIAGILGIVAAIVTVSMPQLTALIMLYLIAFWAIAIGLMEMAAAIKLFKHLQGVTLLLLSGVVSILFGIYLIVNPGQGIIAMLWLVAIYAFAFGIILCWLGFKLRALDKVHG</sequence>
<feature type="transmembrane region" description="Helical" evidence="1">
    <location>
        <begin position="91"/>
        <end position="110"/>
    </location>
</feature>